<feature type="chain" id="PRO_5016814206" evidence="1">
    <location>
        <begin position="22"/>
        <end position="593"/>
    </location>
</feature>
<dbReference type="OrthoDB" id="1079049at2"/>
<proteinExistence type="predicted"/>
<reference evidence="2 3" key="1">
    <citation type="submission" date="2018-06" db="EMBL/GenBank/DDBJ databases">
        <authorList>
            <consortium name="Pathogen Informatics"/>
            <person name="Doyle S."/>
        </authorList>
    </citation>
    <scope>NUCLEOTIDE SEQUENCE [LARGE SCALE GENOMIC DNA]</scope>
    <source>
        <strain evidence="2 3">NCTC13043</strain>
    </source>
</reference>
<dbReference type="PROSITE" id="PS51257">
    <property type="entry name" value="PROKAR_LIPOPROTEIN"/>
    <property type="match status" value="1"/>
</dbReference>
<dbReference type="Proteomes" id="UP000254235">
    <property type="component" value="Unassembled WGS sequence"/>
</dbReference>
<dbReference type="EMBL" id="UGTP01000001">
    <property type="protein sequence ID" value="SUC11253.1"/>
    <property type="molecule type" value="Genomic_DNA"/>
</dbReference>
<keyword evidence="1" id="KW-0732">Signal</keyword>
<evidence type="ECO:0000256" key="1">
    <source>
        <dbReference type="SAM" id="SignalP"/>
    </source>
</evidence>
<organism evidence="2 3">
    <name type="scientific">Prevotella pallens</name>
    <dbReference type="NCBI Taxonomy" id="60133"/>
    <lineage>
        <taxon>Bacteria</taxon>
        <taxon>Pseudomonadati</taxon>
        <taxon>Bacteroidota</taxon>
        <taxon>Bacteroidia</taxon>
        <taxon>Bacteroidales</taxon>
        <taxon>Prevotellaceae</taxon>
        <taxon>Prevotella</taxon>
    </lineage>
</organism>
<dbReference type="GeneID" id="78569846"/>
<accession>A0A379EYI7</accession>
<dbReference type="RefSeq" id="WP_115082644.1">
    <property type="nucleotide sequence ID" value="NZ_UGTP01000001.1"/>
</dbReference>
<gene>
    <name evidence="2" type="ORF">NCTC13043_00096</name>
</gene>
<name>A0A379EYI7_9BACT</name>
<feature type="signal peptide" evidence="1">
    <location>
        <begin position="1"/>
        <end position="21"/>
    </location>
</feature>
<evidence type="ECO:0000313" key="3">
    <source>
        <dbReference type="Proteomes" id="UP000254235"/>
    </source>
</evidence>
<sequence length="593" mass="64178">MKTFKTTIISAACVTSALLLAACSNDDMPNGKTTTQINAAENIEFSLSFSDYNAEDTVNHATRAAMDAELAKPRIVPMGDMMYAEVSLQRDTTKATPKEKAAATRALTDGTYTIYAYQGTTLKGTLTGIVSSNVFTPTSSNQEIGLEPGTYTFVCCNDKVNVSGETWTIDRANLENARIGIAAGQVITATPRKQKVAFEMKYVGSRAKIQLVADGFPLQNITSTFTSTSNIAASVNFNPATQTYTNASTEALAVTPDYGSYDSQVKNSQYVYFFPGTAGSQLKLTLTGGTAYRMPVAGRTVLFPALALMAANGSYTLQMALHYNYIYLYSDGTTGQYTDAAHSGKTPIGIVVSRSKRLAVALKNAAEGVLRQQFGSPVAATLWSASALQNTQSLTTMSSNIAAHIADFKGEDYTWTSTYSTDGKVKGNEAADYPAFYAAPHYDPGVPVTGSNVGKWFLPTLGEWNLLSRNLNLEIVDLPLITTYTSFTNPPRPGAYPSGLCPVDYGFRRASGNVISAFASTSGQTDVQIPLLSSEYDASNYIAPIAYSRRDYSFYYIQAMLPAHLINKRNSENAYASYYNDATTYIVRPFVHY</sequence>
<dbReference type="AlphaFoldDB" id="A0A379EYI7"/>
<evidence type="ECO:0000313" key="2">
    <source>
        <dbReference type="EMBL" id="SUC11253.1"/>
    </source>
</evidence>
<protein>
    <submittedName>
        <fullName evidence="2">Uncharacterized protein</fullName>
    </submittedName>
</protein>